<accession>A0A284REG4</accession>
<dbReference type="InterPro" id="IPR026992">
    <property type="entry name" value="DIOX_N"/>
</dbReference>
<feature type="transmembrane region" description="Helical" evidence="6">
    <location>
        <begin position="462"/>
        <end position="483"/>
    </location>
</feature>
<dbReference type="EMBL" id="FUEG01000008">
    <property type="protein sequence ID" value="SJL07153.1"/>
    <property type="molecule type" value="Genomic_DNA"/>
</dbReference>
<dbReference type="Gene3D" id="1.50.10.150">
    <property type="entry name" value="Voltage-dependent anion channel"/>
    <property type="match status" value="1"/>
</dbReference>
<feature type="transmembrane region" description="Helical" evidence="6">
    <location>
        <begin position="390"/>
        <end position="409"/>
    </location>
</feature>
<dbReference type="Pfam" id="PF14226">
    <property type="entry name" value="DIOX_N"/>
    <property type="match status" value="1"/>
</dbReference>
<dbReference type="InterPro" id="IPR038665">
    <property type="entry name" value="Voltage-dep_anion_channel_sf"/>
</dbReference>
<name>A0A284REG4_ARMOS</name>
<feature type="transmembrane region" description="Helical" evidence="6">
    <location>
        <begin position="673"/>
        <end position="699"/>
    </location>
</feature>
<dbReference type="Pfam" id="PF03171">
    <property type="entry name" value="2OG-FeII_Oxy"/>
    <property type="match status" value="1"/>
</dbReference>
<dbReference type="GO" id="GO:0016020">
    <property type="term" value="C:membrane"/>
    <property type="evidence" value="ECO:0007669"/>
    <property type="project" value="UniProtKB-SubCell"/>
</dbReference>
<feature type="domain" description="Fe2OG dioxygenase" evidence="7">
    <location>
        <begin position="183"/>
        <end position="302"/>
    </location>
</feature>
<feature type="transmembrane region" description="Helical" evidence="6">
    <location>
        <begin position="429"/>
        <end position="450"/>
    </location>
</feature>
<evidence type="ECO:0000256" key="3">
    <source>
        <dbReference type="ARBA" id="ARBA00022989"/>
    </source>
</evidence>
<evidence type="ECO:0000256" key="6">
    <source>
        <dbReference type="SAM" id="Phobius"/>
    </source>
</evidence>
<keyword evidence="4 6" id="KW-0472">Membrane</keyword>
<keyword evidence="9" id="KW-1185">Reference proteome</keyword>
<dbReference type="PRINTS" id="PR00682">
    <property type="entry name" value="IPNSYNTHASE"/>
</dbReference>
<sequence length="748" mass="83175">MTLLASIDEDSASFQEIPVIDLAMISTEDPDSKKALADKVRAACVNVGFFYVTNHGISETIIQEAVDRSKDFFSLPLEDKMMIENKKSPNFKGYSPLLSGNNDPDNDGDLQEGFEFGLEQIAQGQDNSSDEGVMAGANVWPSQLPEFRRAALHNAAVNLGKKLFPLFALALDLPENFFEDKTQHSAALMKMLHYPPQTGPVDGRVLGIGAHTDWECFTILWQEPGIQALQVLNSNQEWIDAPPTPGTMVIKRPISPLDESVHFLLIPPLSDDILDDVFKSTVHRAINRSGVRRYSIPLFFGTDYGVKLETLFWPALPPLPSYFFVMQDSSQSEIGGNAPGSATRPTVSAIARRIHGWSWQAFPIGMGTGAVYVTLAGLKDHNSALTTVEIGFYFINMILFVLNSVTLLLQAILYPRQAWRLLQDPVKGVFVPLIVLSFATIIIGTINYAVPSGFVHPGFVYALFWVYITFSLLTCFPMILIWFNKPHDLTHFTPAYAFLIFPMMLVGVVAFNVLRVMDATDPRALGVLLVGYFFQGLGFFMTFFYLCIYVIRVMTTGFLEGHQANGAFVACGPPGFTALALINLADHAREILPVHGHVSENVGEIWYAGSILAGLLLYGLAVFFFVFGILPYWFKLHKHLNEILGCWALTFPNVGWIATTRLLGDIFDIQGLYIVHMFMAILMVFTWVALFVLTVVAFWRGLIFRSQEEDVLKDSLPSHEKGIPTVVDEEKGIATPSTMSESQSEHLQ</sequence>
<keyword evidence="2 6" id="KW-0812">Transmembrane</keyword>
<feature type="region of interest" description="Disordered" evidence="5">
    <location>
        <begin position="729"/>
        <end position="748"/>
    </location>
</feature>
<evidence type="ECO:0000259" key="7">
    <source>
        <dbReference type="PROSITE" id="PS51471"/>
    </source>
</evidence>
<evidence type="ECO:0000313" key="8">
    <source>
        <dbReference type="EMBL" id="SJL07153.1"/>
    </source>
</evidence>
<dbReference type="InterPro" id="IPR004695">
    <property type="entry name" value="SLAC1/Mae1/Ssu1/TehA"/>
</dbReference>
<dbReference type="Gene3D" id="2.60.120.330">
    <property type="entry name" value="B-lactam Antibiotic, Isopenicillin N Synthase, Chain"/>
    <property type="match status" value="1"/>
</dbReference>
<dbReference type="CDD" id="cd09317">
    <property type="entry name" value="TDT_Mae1_like"/>
    <property type="match status" value="1"/>
</dbReference>
<dbReference type="GO" id="GO:0015140">
    <property type="term" value="F:malate transmembrane transporter activity"/>
    <property type="evidence" value="ECO:0007669"/>
    <property type="project" value="InterPro"/>
</dbReference>
<dbReference type="InterPro" id="IPR044861">
    <property type="entry name" value="IPNS-like_FE2OG_OXY"/>
</dbReference>
<dbReference type="Pfam" id="PF03595">
    <property type="entry name" value="SLAC1"/>
    <property type="match status" value="1"/>
</dbReference>
<evidence type="ECO:0000256" key="5">
    <source>
        <dbReference type="SAM" id="MobiDB-lite"/>
    </source>
</evidence>
<feature type="transmembrane region" description="Helical" evidence="6">
    <location>
        <begin position="357"/>
        <end position="378"/>
    </location>
</feature>
<protein>
    <recommendedName>
        <fullName evidence="7">Fe2OG dioxygenase domain-containing protein</fullName>
    </recommendedName>
</protein>
<evidence type="ECO:0000256" key="4">
    <source>
        <dbReference type="ARBA" id="ARBA00023136"/>
    </source>
</evidence>
<proteinExistence type="predicted"/>
<reference evidence="9" key="1">
    <citation type="journal article" date="2017" name="Nat. Ecol. Evol.">
        <title>Genome expansion and lineage-specific genetic innovations in the forest pathogenic fungi Armillaria.</title>
        <authorList>
            <person name="Sipos G."/>
            <person name="Prasanna A.N."/>
            <person name="Walter M.C."/>
            <person name="O'Connor E."/>
            <person name="Balint B."/>
            <person name="Krizsan K."/>
            <person name="Kiss B."/>
            <person name="Hess J."/>
            <person name="Varga T."/>
            <person name="Slot J."/>
            <person name="Riley R."/>
            <person name="Boka B."/>
            <person name="Rigling D."/>
            <person name="Barry K."/>
            <person name="Lee J."/>
            <person name="Mihaltcheva S."/>
            <person name="LaButti K."/>
            <person name="Lipzen A."/>
            <person name="Waldron R."/>
            <person name="Moloney N.M."/>
            <person name="Sperisen C."/>
            <person name="Kredics L."/>
            <person name="Vagvoelgyi C."/>
            <person name="Patrignani A."/>
            <person name="Fitzpatrick D."/>
            <person name="Nagy I."/>
            <person name="Doyle S."/>
            <person name="Anderson J.B."/>
            <person name="Grigoriev I.V."/>
            <person name="Gueldener U."/>
            <person name="Muensterkoetter M."/>
            <person name="Nagy L.G."/>
        </authorList>
    </citation>
    <scope>NUCLEOTIDE SEQUENCE [LARGE SCALE GENOMIC DNA]</scope>
    <source>
        <strain evidence="9">C18/9</strain>
    </source>
</reference>
<dbReference type="AlphaFoldDB" id="A0A284REG4"/>
<dbReference type="InterPro" id="IPR005123">
    <property type="entry name" value="Oxoglu/Fe-dep_dioxygenase_dom"/>
</dbReference>
<evidence type="ECO:0000313" key="9">
    <source>
        <dbReference type="Proteomes" id="UP000219338"/>
    </source>
</evidence>
<dbReference type="PANTHER" id="PTHR31162">
    <property type="entry name" value="MALIC ACID TRANSPORT PROTEIN-RELATED"/>
    <property type="match status" value="1"/>
</dbReference>
<evidence type="ECO:0000256" key="1">
    <source>
        <dbReference type="ARBA" id="ARBA00004141"/>
    </source>
</evidence>
<organism evidence="8 9">
    <name type="scientific">Armillaria ostoyae</name>
    <name type="common">Armillaria root rot fungus</name>
    <dbReference type="NCBI Taxonomy" id="47428"/>
    <lineage>
        <taxon>Eukaryota</taxon>
        <taxon>Fungi</taxon>
        <taxon>Dikarya</taxon>
        <taxon>Basidiomycota</taxon>
        <taxon>Agaricomycotina</taxon>
        <taxon>Agaricomycetes</taxon>
        <taxon>Agaricomycetidae</taxon>
        <taxon>Agaricales</taxon>
        <taxon>Marasmiineae</taxon>
        <taxon>Physalacriaceae</taxon>
        <taxon>Armillaria</taxon>
    </lineage>
</organism>
<dbReference type="STRING" id="47428.A0A284REG4"/>
<dbReference type="OrthoDB" id="2901184at2759"/>
<dbReference type="InterPro" id="IPR027443">
    <property type="entry name" value="IPNS-like_sf"/>
</dbReference>
<feature type="transmembrane region" description="Helical" evidence="6">
    <location>
        <begin position="495"/>
        <end position="514"/>
    </location>
</feature>
<comment type="subcellular location">
    <subcellularLocation>
        <location evidence="1">Membrane</location>
        <topology evidence="1">Multi-pass membrane protein</topology>
    </subcellularLocation>
</comment>
<dbReference type="SUPFAM" id="SSF51197">
    <property type="entry name" value="Clavaminate synthase-like"/>
    <property type="match status" value="1"/>
</dbReference>
<feature type="transmembrane region" description="Helical" evidence="6">
    <location>
        <begin position="646"/>
        <end position="667"/>
    </location>
</feature>
<feature type="transmembrane region" description="Helical" evidence="6">
    <location>
        <begin position="526"/>
        <end position="551"/>
    </location>
</feature>
<dbReference type="PROSITE" id="PS51471">
    <property type="entry name" value="FE2OG_OXY"/>
    <property type="match status" value="1"/>
</dbReference>
<dbReference type="Proteomes" id="UP000219338">
    <property type="component" value="Unassembled WGS sequence"/>
</dbReference>
<feature type="transmembrane region" description="Helical" evidence="6">
    <location>
        <begin position="605"/>
        <end position="634"/>
    </location>
</feature>
<gene>
    <name evidence="8" type="ORF">ARMOST_10496</name>
</gene>
<keyword evidence="3 6" id="KW-1133">Transmembrane helix</keyword>
<evidence type="ECO:0000256" key="2">
    <source>
        <dbReference type="ARBA" id="ARBA00022692"/>
    </source>
</evidence>
<dbReference type="PANTHER" id="PTHR31162:SF0">
    <property type="entry name" value="MALIC ACID TRANSPORT PROTEIN"/>
    <property type="match status" value="1"/>
</dbReference>
<dbReference type="InterPro" id="IPR030185">
    <property type="entry name" value="Mae1"/>
</dbReference>